<feature type="region of interest" description="Disordered" evidence="1">
    <location>
        <begin position="1"/>
        <end position="25"/>
    </location>
</feature>
<comment type="caution">
    <text evidence="2">The sequence shown here is derived from an EMBL/GenBank/DDBJ whole genome shotgun (WGS) entry which is preliminary data.</text>
</comment>
<proteinExistence type="predicted"/>
<dbReference type="Proteomes" id="UP000789901">
    <property type="component" value="Unassembled WGS sequence"/>
</dbReference>
<evidence type="ECO:0000313" key="2">
    <source>
        <dbReference type="EMBL" id="CAG8842891.1"/>
    </source>
</evidence>
<dbReference type="EMBL" id="CAJVQB010070592">
    <property type="protein sequence ID" value="CAG8842891.1"/>
    <property type="molecule type" value="Genomic_DNA"/>
</dbReference>
<sequence length="169" mass="19186">FPESSNSTNSQDHCANSLSSQQPNEEYNLVPNVSAQRQALNLIKEAESKKKKRRQLDKGIVVIYDTRECLFEFQKNLNLLDQIHECVEFGAAERRKRKSVIKTNSFDLSLALTLQFTSSMSSSFPAQIKISAISRSEIKPHIDEHYCLMSVKMAKEFATTFANHSLIIS</sequence>
<gene>
    <name evidence="2" type="ORF">GMARGA_LOCUS36236</name>
</gene>
<evidence type="ECO:0000313" key="3">
    <source>
        <dbReference type="Proteomes" id="UP000789901"/>
    </source>
</evidence>
<organism evidence="2 3">
    <name type="scientific">Gigaspora margarita</name>
    <dbReference type="NCBI Taxonomy" id="4874"/>
    <lineage>
        <taxon>Eukaryota</taxon>
        <taxon>Fungi</taxon>
        <taxon>Fungi incertae sedis</taxon>
        <taxon>Mucoromycota</taxon>
        <taxon>Glomeromycotina</taxon>
        <taxon>Glomeromycetes</taxon>
        <taxon>Diversisporales</taxon>
        <taxon>Gigasporaceae</taxon>
        <taxon>Gigaspora</taxon>
    </lineage>
</organism>
<name>A0ABN7WXD9_GIGMA</name>
<protein>
    <submittedName>
        <fullName evidence="2">41929_t:CDS:1</fullName>
    </submittedName>
</protein>
<reference evidence="2 3" key="1">
    <citation type="submission" date="2021-06" db="EMBL/GenBank/DDBJ databases">
        <authorList>
            <person name="Kallberg Y."/>
            <person name="Tangrot J."/>
            <person name="Rosling A."/>
        </authorList>
    </citation>
    <scope>NUCLEOTIDE SEQUENCE [LARGE SCALE GENOMIC DNA]</scope>
    <source>
        <strain evidence="2 3">120-4 pot B 10/14</strain>
    </source>
</reference>
<accession>A0ABN7WXD9</accession>
<keyword evidence="3" id="KW-1185">Reference proteome</keyword>
<feature type="non-terminal residue" evidence="2">
    <location>
        <position position="1"/>
    </location>
</feature>
<evidence type="ECO:0000256" key="1">
    <source>
        <dbReference type="SAM" id="MobiDB-lite"/>
    </source>
</evidence>